<dbReference type="GO" id="GO:0016020">
    <property type="term" value="C:membrane"/>
    <property type="evidence" value="ECO:0007669"/>
    <property type="project" value="UniProtKB-SubCell"/>
</dbReference>
<evidence type="ECO:0000313" key="11">
    <source>
        <dbReference type="Proteomes" id="UP000472274"/>
    </source>
</evidence>
<keyword evidence="8" id="KW-0807">Transducer</keyword>
<dbReference type="InterPro" id="IPR000725">
    <property type="entry name" value="Olfact_rcpt"/>
</dbReference>
<dbReference type="GO" id="GO:0004984">
    <property type="term" value="F:olfactory receptor activity"/>
    <property type="evidence" value="ECO:0007669"/>
    <property type="project" value="InterPro"/>
</dbReference>
<comment type="subcellular location">
    <subcellularLocation>
        <location evidence="2">Membrane</location>
        <topology evidence="2">Multi-pass membrane protein</topology>
    </subcellularLocation>
</comment>
<dbReference type="PANTHER" id="PTHR48018">
    <property type="entry name" value="OLFACTORY RECEPTOR"/>
    <property type="match status" value="1"/>
</dbReference>
<keyword evidence="5" id="KW-0297">G-protein coupled receptor</keyword>
<protein>
    <recommendedName>
        <fullName evidence="12">G-protein coupled receptors family 1 profile domain-containing protein</fullName>
    </recommendedName>
</protein>
<evidence type="ECO:0000313" key="10">
    <source>
        <dbReference type="Ensembl" id="ENSTMTP00000007822.1"/>
    </source>
</evidence>
<keyword evidence="11" id="KW-1185">Reference proteome</keyword>
<organism evidence="10 11">
    <name type="scientific">Terrapene triunguis</name>
    <name type="common">Three-toed box turtle</name>
    <dbReference type="NCBI Taxonomy" id="2587831"/>
    <lineage>
        <taxon>Eukaryota</taxon>
        <taxon>Metazoa</taxon>
        <taxon>Chordata</taxon>
        <taxon>Craniata</taxon>
        <taxon>Vertebrata</taxon>
        <taxon>Euteleostomi</taxon>
        <taxon>Archelosauria</taxon>
        <taxon>Testudinata</taxon>
        <taxon>Testudines</taxon>
        <taxon>Cryptodira</taxon>
        <taxon>Durocryptodira</taxon>
        <taxon>Testudinoidea</taxon>
        <taxon>Emydidae</taxon>
        <taxon>Terrapene</taxon>
    </lineage>
</organism>
<sequence length="117" mass="12883">MGSGNSTMVMEFILLGFTSSPELRALLFALFLVSYVTVLLGNAGLLLVIHLDARLHTPMYLFLRHLSFIDLESLTSCPCCAESTASAPLSTPLPPFAVVEFRSRWQSDLGSIYPHLH</sequence>
<dbReference type="InParanoid" id="A0A674IJ79"/>
<dbReference type="GO" id="GO:0004930">
    <property type="term" value="F:G protein-coupled receptor activity"/>
    <property type="evidence" value="ECO:0007669"/>
    <property type="project" value="UniProtKB-KW"/>
</dbReference>
<comment type="function">
    <text evidence="1">Odorant receptor.</text>
</comment>
<keyword evidence="7" id="KW-0675">Receptor</keyword>
<evidence type="ECO:0000256" key="4">
    <source>
        <dbReference type="ARBA" id="ARBA00022989"/>
    </source>
</evidence>
<keyword evidence="6 9" id="KW-0472">Membrane</keyword>
<evidence type="ECO:0008006" key="12">
    <source>
        <dbReference type="Google" id="ProtNLM"/>
    </source>
</evidence>
<reference evidence="10" key="2">
    <citation type="submission" date="2025-09" db="UniProtKB">
        <authorList>
            <consortium name="Ensembl"/>
        </authorList>
    </citation>
    <scope>IDENTIFICATION</scope>
</reference>
<evidence type="ECO:0000256" key="9">
    <source>
        <dbReference type="SAM" id="Phobius"/>
    </source>
</evidence>
<evidence type="ECO:0000256" key="6">
    <source>
        <dbReference type="ARBA" id="ARBA00023136"/>
    </source>
</evidence>
<dbReference type="AlphaFoldDB" id="A0A674IJ79"/>
<reference evidence="10" key="1">
    <citation type="submission" date="2025-08" db="UniProtKB">
        <authorList>
            <consortium name="Ensembl"/>
        </authorList>
    </citation>
    <scope>IDENTIFICATION</scope>
</reference>
<dbReference type="SUPFAM" id="SSF81321">
    <property type="entry name" value="Family A G protein-coupled receptor-like"/>
    <property type="match status" value="1"/>
</dbReference>
<evidence type="ECO:0000256" key="1">
    <source>
        <dbReference type="ARBA" id="ARBA00002936"/>
    </source>
</evidence>
<evidence type="ECO:0000256" key="2">
    <source>
        <dbReference type="ARBA" id="ARBA00004141"/>
    </source>
</evidence>
<dbReference type="Gene3D" id="1.20.1070.10">
    <property type="entry name" value="Rhodopsin 7-helix transmembrane proteins"/>
    <property type="match status" value="1"/>
</dbReference>
<dbReference type="Pfam" id="PF13853">
    <property type="entry name" value="7tm_4"/>
    <property type="match status" value="1"/>
</dbReference>
<feature type="transmembrane region" description="Helical" evidence="9">
    <location>
        <begin position="25"/>
        <end position="49"/>
    </location>
</feature>
<dbReference type="GeneTree" id="ENSGT01040000240406"/>
<dbReference type="Proteomes" id="UP000472274">
    <property type="component" value="Unplaced"/>
</dbReference>
<evidence type="ECO:0000256" key="8">
    <source>
        <dbReference type="ARBA" id="ARBA00023224"/>
    </source>
</evidence>
<evidence type="ECO:0000256" key="7">
    <source>
        <dbReference type="ARBA" id="ARBA00023170"/>
    </source>
</evidence>
<accession>A0A674IJ79</accession>
<keyword evidence="4 9" id="KW-1133">Transmembrane helix</keyword>
<proteinExistence type="predicted"/>
<dbReference type="Ensembl" id="ENSTMTT00000008079.1">
    <property type="protein sequence ID" value="ENSTMTP00000007822.1"/>
    <property type="gene ID" value="ENSTMTG00000005704.1"/>
</dbReference>
<evidence type="ECO:0000256" key="5">
    <source>
        <dbReference type="ARBA" id="ARBA00023040"/>
    </source>
</evidence>
<name>A0A674IJ79_9SAUR</name>
<evidence type="ECO:0000256" key="3">
    <source>
        <dbReference type="ARBA" id="ARBA00022692"/>
    </source>
</evidence>
<keyword evidence="3 9" id="KW-0812">Transmembrane</keyword>